<gene>
    <name evidence="8" type="primary">H0607F01.8</name>
</gene>
<dbReference type="InterPro" id="IPR017441">
    <property type="entry name" value="Protein_kinase_ATP_BS"/>
</dbReference>
<protein>
    <submittedName>
        <fullName evidence="8">H0607F01.8 protein</fullName>
    </submittedName>
</protein>
<evidence type="ECO:0000256" key="3">
    <source>
        <dbReference type="ARBA" id="ARBA00022777"/>
    </source>
</evidence>
<evidence type="ECO:0000256" key="5">
    <source>
        <dbReference type="PROSITE-ProRule" id="PRU10141"/>
    </source>
</evidence>
<accession>Q01LK8</accession>
<keyword evidence="6" id="KW-0723">Serine/threonine-protein kinase</keyword>
<sequence length="295" mass="33501">MPTDLPVHFLEDITKKFSDHQIVGSGGYGQVYKGVLTNGTEIAVKKLYDLRGLDDVQFSNEFSNLMRVQHKNIVRFIGYCNEARHELMEVNGEDVLCKMIYKVLCFEYLPRGSLENYLHGLSYLHGGLEEPILHLDLKPANILLDNNMVPKIADFGVSRPFGGSHTHTTKVCVGSEYYMAPEYLAQRKISNKNDIFSLGIIIIQIMVGHKGYSKYGEMSSTQQFVDLVANNWRNRIGDTSMHAKEECQQVKKCVEIAVRCVEVDRHSRPAINDIIHELKQTEIYTRAVSSSQDQV</sequence>
<dbReference type="PROSITE" id="PS00107">
    <property type="entry name" value="PROTEIN_KINASE_ATP"/>
    <property type="match status" value="1"/>
</dbReference>
<evidence type="ECO:0000256" key="2">
    <source>
        <dbReference type="ARBA" id="ARBA00022741"/>
    </source>
</evidence>
<dbReference type="GO" id="GO:0004674">
    <property type="term" value="F:protein serine/threonine kinase activity"/>
    <property type="evidence" value="ECO:0007669"/>
    <property type="project" value="UniProtKB-KW"/>
</dbReference>
<keyword evidence="2 5" id="KW-0547">Nucleotide-binding</keyword>
<dbReference type="InterPro" id="IPR008271">
    <property type="entry name" value="Ser/Thr_kinase_AS"/>
</dbReference>
<evidence type="ECO:0000313" key="8">
    <source>
        <dbReference type="EMBL" id="CAH66363.1"/>
    </source>
</evidence>
<dbReference type="PROSITE" id="PS00108">
    <property type="entry name" value="PROTEIN_KINASE_ST"/>
    <property type="match status" value="1"/>
</dbReference>
<evidence type="ECO:0000259" key="7">
    <source>
        <dbReference type="PROSITE" id="PS50011"/>
    </source>
</evidence>
<evidence type="ECO:0000256" key="6">
    <source>
        <dbReference type="RuleBase" id="RU000304"/>
    </source>
</evidence>
<keyword evidence="1" id="KW-0808">Transferase</keyword>
<dbReference type="Pfam" id="PF00069">
    <property type="entry name" value="Pkinase"/>
    <property type="match status" value="1"/>
</dbReference>
<dbReference type="Gene3D" id="3.30.200.20">
    <property type="entry name" value="Phosphorylase Kinase, domain 1"/>
    <property type="match status" value="1"/>
</dbReference>
<dbReference type="GO" id="GO:0005524">
    <property type="term" value="F:ATP binding"/>
    <property type="evidence" value="ECO:0007669"/>
    <property type="project" value="UniProtKB-UniRule"/>
</dbReference>
<keyword evidence="4 5" id="KW-0067">ATP-binding</keyword>
<dbReference type="FunFam" id="3.30.200.20:FF:000465">
    <property type="entry name" value="Cysteine-rich receptor-like protein kinase 6"/>
    <property type="match status" value="1"/>
</dbReference>
<reference evidence="8" key="1">
    <citation type="journal article" date="2002" name="Nature">
        <title>Sequence and analysis of rice chromosome 4.</title>
        <authorList>
            <person name="Feng Q."/>
            <person name="Zhang Y."/>
            <person name="Hao P."/>
            <person name="Wang S."/>
            <person name="Fu G."/>
            <person name="Huang Y."/>
            <person name="Li Y."/>
            <person name="Zhu J."/>
            <person name="Liu Y."/>
            <person name="Hu X."/>
            <person name="Jia P."/>
            <person name="Zhang Y."/>
            <person name="Zhao Q."/>
            <person name="Ying K."/>
            <person name="Yu S."/>
            <person name="Tang Y."/>
            <person name="Weng Q."/>
            <person name="Zhang L."/>
            <person name="Lu Y."/>
            <person name="Mu J."/>
            <person name="Lu Y."/>
            <person name="Zhang L.S."/>
            <person name="Yu Z."/>
            <person name="Fan D."/>
            <person name="Liu X."/>
            <person name="Lu T."/>
            <person name="Li C."/>
            <person name="Wu Y."/>
            <person name="Sun T."/>
            <person name="Lei H."/>
            <person name="Li T."/>
            <person name="Hu H."/>
            <person name="Guan J."/>
            <person name="Wu M."/>
            <person name="Zhang R."/>
            <person name="Zhou B."/>
            <person name="Chen Z."/>
            <person name="Chen L."/>
            <person name="Jin Z."/>
            <person name="Wang R."/>
            <person name="Yin H."/>
            <person name="Cai Z."/>
            <person name="Ren S."/>
            <person name="Lv G."/>
            <person name="Gu W."/>
            <person name="Zhu G."/>
            <person name="Tu Y."/>
            <person name="Jia J."/>
            <person name="Zhang Y."/>
            <person name="Chen J."/>
            <person name="Kang H."/>
            <person name="Chen X."/>
            <person name="Shao C."/>
            <person name="Sun Y."/>
            <person name="Hu Q."/>
            <person name="Zhang X."/>
            <person name="Zhang W."/>
            <person name="Wang L."/>
            <person name="Ding C."/>
            <person name="Sheng H."/>
            <person name="Gu J."/>
            <person name="Chen S."/>
            <person name="Ni L."/>
            <person name="Zhu F."/>
            <person name="Chen W."/>
            <person name="Lan L."/>
            <person name="Lai Y."/>
            <person name="Cheng Z."/>
            <person name="Gu M."/>
            <person name="Jiang J."/>
            <person name="Li J."/>
            <person name="Hong G."/>
            <person name="Xue Y."/>
            <person name="Han B."/>
        </authorList>
    </citation>
    <scope>NUCLEOTIDE SEQUENCE</scope>
</reference>
<reference evidence="8" key="2">
    <citation type="submission" date="2004-10" db="EMBL/GenBank/DDBJ databases">
        <title>Chromosome-wide comparison between domesticated rice subspecies indica and japonica.</title>
        <authorList>
            <person name="Han B."/>
        </authorList>
    </citation>
    <scope>NUCLEOTIDE SEQUENCE</scope>
</reference>
<feature type="domain" description="Protein kinase" evidence="7">
    <location>
        <begin position="17"/>
        <end position="279"/>
    </location>
</feature>
<comment type="similarity">
    <text evidence="6">Belongs to the protein kinase superfamily.</text>
</comment>
<evidence type="ECO:0000256" key="1">
    <source>
        <dbReference type="ARBA" id="ARBA00022679"/>
    </source>
</evidence>
<dbReference type="InterPro" id="IPR011009">
    <property type="entry name" value="Kinase-like_dom_sf"/>
</dbReference>
<dbReference type="SUPFAM" id="SSF56112">
    <property type="entry name" value="Protein kinase-like (PK-like)"/>
    <property type="match status" value="1"/>
</dbReference>
<dbReference type="SMART" id="SM00220">
    <property type="entry name" value="S_TKc"/>
    <property type="match status" value="1"/>
</dbReference>
<dbReference type="PANTHER" id="PTHR45707">
    <property type="entry name" value="C2 CALCIUM/LIPID-BINDING PLANT PHOSPHORIBOSYLTRANSFERASE FAMILY PROTEIN"/>
    <property type="match status" value="1"/>
</dbReference>
<dbReference type="PIRSF" id="PIRSF000654">
    <property type="entry name" value="Integrin-linked_kinase"/>
    <property type="match status" value="1"/>
</dbReference>
<dbReference type="InterPro" id="IPR000719">
    <property type="entry name" value="Prot_kinase_dom"/>
</dbReference>
<proteinExistence type="inferred from homology"/>
<dbReference type="AlphaFoldDB" id="Q01LK8"/>
<name>Q01LK8_ORYSA</name>
<evidence type="ECO:0000256" key="4">
    <source>
        <dbReference type="ARBA" id="ARBA00022840"/>
    </source>
</evidence>
<dbReference type="PROSITE" id="PS50011">
    <property type="entry name" value="PROTEIN_KINASE_DOM"/>
    <property type="match status" value="1"/>
</dbReference>
<dbReference type="EMBL" id="CR855090">
    <property type="protein sequence ID" value="CAH66363.1"/>
    <property type="molecule type" value="Genomic_DNA"/>
</dbReference>
<keyword evidence="3" id="KW-0418">Kinase</keyword>
<dbReference type="PANTHER" id="PTHR45707:SF56">
    <property type="entry name" value="OS11G0608700 PROTEIN"/>
    <property type="match status" value="1"/>
</dbReference>
<feature type="binding site" evidence="5">
    <location>
        <position position="46"/>
    </location>
    <ligand>
        <name>ATP</name>
        <dbReference type="ChEBI" id="CHEBI:30616"/>
    </ligand>
</feature>
<organism evidence="8">
    <name type="scientific">Oryza sativa</name>
    <name type="common">Rice</name>
    <dbReference type="NCBI Taxonomy" id="4530"/>
    <lineage>
        <taxon>Eukaryota</taxon>
        <taxon>Viridiplantae</taxon>
        <taxon>Streptophyta</taxon>
        <taxon>Embryophyta</taxon>
        <taxon>Tracheophyta</taxon>
        <taxon>Spermatophyta</taxon>
        <taxon>Magnoliopsida</taxon>
        <taxon>Liliopsida</taxon>
        <taxon>Poales</taxon>
        <taxon>Poaceae</taxon>
        <taxon>BOP clade</taxon>
        <taxon>Oryzoideae</taxon>
        <taxon>Oryzeae</taxon>
        <taxon>Oryzinae</taxon>
        <taxon>Oryza</taxon>
    </lineage>
</organism>
<dbReference type="Gene3D" id="1.10.510.10">
    <property type="entry name" value="Transferase(Phosphotransferase) domain 1"/>
    <property type="match status" value="1"/>
</dbReference>